<dbReference type="Proteomes" id="UP001638806">
    <property type="component" value="Unassembled WGS sequence"/>
</dbReference>
<gene>
    <name evidence="1" type="ORF">ACCO45_000571</name>
</gene>
<accession>A0ACC4E5P8</accession>
<dbReference type="EMBL" id="JBGNUJ010000002">
    <property type="protein sequence ID" value="KAL3963567.1"/>
    <property type="molecule type" value="Genomic_DNA"/>
</dbReference>
<evidence type="ECO:0000313" key="1">
    <source>
        <dbReference type="EMBL" id="KAL3963567.1"/>
    </source>
</evidence>
<sequence>MSYTLHVVLCKCNVRLELAGRAGGGRTGAVSATSTQQGTPDWKKSTGNVETRRSAVKLHGAAQGKTAGDQSEMGTQKRAEWVRVGGGGMFQGQEM</sequence>
<proteinExistence type="predicted"/>
<organism evidence="1 2">
    <name type="scientific">Purpureocillium lilacinum</name>
    <name type="common">Paecilomyces lilacinus</name>
    <dbReference type="NCBI Taxonomy" id="33203"/>
    <lineage>
        <taxon>Eukaryota</taxon>
        <taxon>Fungi</taxon>
        <taxon>Dikarya</taxon>
        <taxon>Ascomycota</taxon>
        <taxon>Pezizomycotina</taxon>
        <taxon>Sordariomycetes</taxon>
        <taxon>Hypocreomycetidae</taxon>
        <taxon>Hypocreales</taxon>
        <taxon>Ophiocordycipitaceae</taxon>
        <taxon>Purpureocillium</taxon>
    </lineage>
</organism>
<keyword evidence="2" id="KW-1185">Reference proteome</keyword>
<comment type="caution">
    <text evidence="1">The sequence shown here is derived from an EMBL/GenBank/DDBJ whole genome shotgun (WGS) entry which is preliminary data.</text>
</comment>
<name>A0ACC4E5P8_PURLI</name>
<reference evidence="1" key="1">
    <citation type="submission" date="2024-12" db="EMBL/GenBank/DDBJ databases">
        <title>Comparative genomics and development of molecular markers within Purpureocillium lilacinum and among Purpureocillium species.</title>
        <authorList>
            <person name="Yeh Z.-Y."/>
            <person name="Ni N.-T."/>
            <person name="Lo P.-H."/>
            <person name="Mushyakhwo K."/>
            <person name="Lin C.-F."/>
            <person name="Nai Y.-S."/>
        </authorList>
    </citation>
    <scope>NUCLEOTIDE SEQUENCE</scope>
    <source>
        <strain evidence="1">NCHU-NPUST-175</strain>
    </source>
</reference>
<evidence type="ECO:0000313" key="2">
    <source>
        <dbReference type="Proteomes" id="UP001638806"/>
    </source>
</evidence>
<protein>
    <submittedName>
        <fullName evidence="1">Uncharacterized protein</fullName>
    </submittedName>
</protein>